<comment type="subcellular location">
    <subcellularLocation>
        <location evidence="2">Cell membrane</location>
        <topology evidence="2">Multi-pass membrane protein</topology>
    </subcellularLocation>
</comment>
<dbReference type="Proteomes" id="UP000183987">
    <property type="component" value="Unassembled WGS sequence"/>
</dbReference>
<gene>
    <name evidence="15" type="ORF">SAMN05444339_10691</name>
</gene>
<evidence type="ECO:0000256" key="12">
    <source>
        <dbReference type="ARBA" id="ARBA00037975"/>
    </source>
</evidence>
<dbReference type="STRING" id="366533.SAMN05444339_10691"/>
<evidence type="ECO:0000256" key="7">
    <source>
        <dbReference type="ARBA" id="ARBA00022723"/>
    </source>
</evidence>
<sequence length="104" mass="11395">MLLLVLIRMIVRRTQGAPAPVNDTPPLLHRAGIWGHRLLYLLMLLVPVLGALTWYFKIGALGDPHAVVANGLMIVALGHALVALYHHYALKDGTLRRMTRGATA</sequence>
<dbReference type="EMBL" id="FQUE01000006">
    <property type="protein sequence ID" value="SHF43948.1"/>
    <property type="molecule type" value="Genomic_DNA"/>
</dbReference>
<dbReference type="GO" id="GO:0022904">
    <property type="term" value="P:respiratory electron transport chain"/>
    <property type="evidence" value="ECO:0007669"/>
    <property type="project" value="InterPro"/>
</dbReference>
<dbReference type="InterPro" id="IPR016174">
    <property type="entry name" value="Di-haem_cyt_TM"/>
</dbReference>
<evidence type="ECO:0000256" key="1">
    <source>
        <dbReference type="ARBA" id="ARBA00001970"/>
    </source>
</evidence>
<feature type="transmembrane region" description="Helical" evidence="13">
    <location>
        <begin position="68"/>
        <end position="90"/>
    </location>
</feature>
<keyword evidence="7" id="KW-0479">Metal-binding</keyword>
<keyword evidence="6 13" id="KW-0812">Transmembrane</keyword>
<dbReference type="GO" id="GO:0005886">
    <property type="term" value="C:plasma membrane"/>
    <property type="evidence" value="ECO:0007669"/>
    <property type="project" value="UniProtKB-SubCell"/>
</dbReference>
<keyword evidence="16" id="KW-1185">Reference proteome</keyword>
<dbReference type="InterPro" id="IPR011577">
    <property type="entry name" value="Cyt_b561_bac/Ni-Hgenase"/>
</dbReference>
<accession>A0A1M5BN55</accession>
<evidence type="ECO:0000256" key="2">
    <source>
        <dbReference type="ARBA" id="ARBA00004651"/>
    </source>
</evidence>
<evidence type="ECO:0000256" key="4">
    <source>
        <dbReference type="ARBA" id="ARBA00022475"/>
    </source>
</evidence>
<evidence type="ECO:0000313" key="16">
    <source>
        <dbReference type="Proteomes" id="UP000183987"/>
    </source>
</evidence>
<reference evidence="16" key="1">
    <citation type="submission" date="2016-11" db="EMBL/GenBank/DDBJ databases">
        <authorList>
            <person name="Varghese N."/>
            <person name="Submissions S."/>
        </authorList>
    </citation>
    <scope>NUCLEOTIDE SEQUENCE [LARGE SCALE GENOMIC DNA]</scope>
    <source>
        <strain evidence="16">DSM 29326</strain>
    </source>
</reference>
<feature type="transmembrane region" description="Helical" evidence="13">
    <location>
        <begin position="38"/>
        <end position="56"/>
    </location>
</feature>
<evidence type="ECO:0000313" key="15">
    <source>
        <dbReference type="EMBL" id="SHF43948.1"/>
    </source>
</evidence>
<organism evidence="15 16">
    <name type="scientific">Loktanella atrilutea</name>
    <dbReference type="NCBI Taxonomy" id="366533"/>
    <lineage>
        <taxon>Bacteria</taxon>
        <taxon>Pseudomonadati</taxon>
        <taxon>Pseudomonadota</taxon>
        <taxon>Alphaproteobacteria</taxon>
        <taxon>Rhodobacterales</taxon>
        <taxon>Roseobacteraceae</taxon>
        <taxon>Loktanella</taxon>
    </lineage>
</organism>
<dbReference type="AlphaFoldDB" id="A0A1M5BN55"/>
<comment type="similarity">
    <text evidence="12">Belongs to the cytochrome b561 family.</text>
</comment>
<dbReference type="InterPro" id="IPR052168">
    <property type="entry name" value="Cytochrome_b561_oxidase"/>
</dbReference>
<dbReference type="PANTHER" id="PTHR30529:SF7">
    <property type="entry name" value="CYTOCHROME B561 BACTERIAL_NI-HYDROGENASE DOMAIN-CONTAINING PROTEIN"/>
    <property type="match status" value="1"/>
</dbReference>
<evidence type="ECO:0000256" key="10">
    <source>
        <dbReference type="ARBA" id="ARBA00023004"/>
    </source>
</evidence>
<dbReference type="GO" id="GO:0009055">
    <property type="term" value="F:electron transfer activity"/>
    <property type="evidence" value="ECO:0007669"/>
    <property type="project" value="InterPro"/>
</dbReference>
<dbReference type="Pfam" id="PF01292">
    <property type="entry name" value="Ni_hydr_CYTB"/>
    <property type="match status" value="1"/>
</dbReference>
<dbReference type="GO" id="GO:0020037">
    <property type="term" value="F:heme binding"/>
    <property type="evidence" value="ECO:0007669"/>
    <property type="project" value="TreeGrafter"/>
</dbReference>
<keyword evidence="3" id="KW-0813">Transport</keyword>
<keyword evidence="10" id="KW-0408">Iron</keyword>
<keyword evidence="11 13" id="KW-0472">Membrane</keyword>
<evidence type="ECO:0000256" key="5">
    <source>
        <dbReference type="ARBA" id="ARBA00022617"/>
    </source>
</evidence>
<name>A0A1M5BN55_LOKAT</name>
<keyword evidence="9 13" id="KW-1133">Transmembrane helix</keyword>
<evidence type="ECO:0000256" key="13">
    <source>
        <dbReference type="SAM" id="Phobius"/>
    </source>
</evidence>
<evidence type="ECO:0000256" key="3">
    <source>
        <dbReference type="ARBA" id="ARBA00022448"/>
    </source>
</evidence>
<dbReference type="SUPFAM" id="SSF81342">
    <property type="entry name" value="Transmembrane di-heme cytochromes"/>
    <property type="match status" value="1"/>
</dbReference>
<dbReference type="GO" id="GO:0046872">
    <property type="term" value="F:metal ion binding"/>
    <property type="evidence" value="ECO:0007669"/>
    <property type="project" value="UniProtKB-KW"/>
</dbReference>
<comment type="cofactor">
    <cofactor evidence="1">
        <name>heme b</name>
        <dbReference type="ChEBI" id="CHEBI:60344"/>
    </cofactor>
</comment>
<evidence type="ECO:0000256" key="6">
    <source>
        <dbReference type="ARBA" id="ARBA00022692"/>
    </source>
</evidence>
<evidence type="ECO:0000256" key="9">
    <source>
        <dbReference type="ARBA" id="ARBA00022989"/>
    </source>
</evidence>
<keyword evidence="8" id="KW-0249">Electron transport</keyword>
<keyword evidence="4" id="KW-1003">Cell membrane</keyword>
<evidence type="ECO:0000256" key="11">
    <source>
        <dbReference type="ARBA" id="ARBA00023136"/>
    </source>
</evidence>
<dbReference type="PANTHER" id="PTHR30529">
    <property type="entry name" value="CYTOCHROME B561"/>
    <property type="match status" value="1"/>
</dbReference>
<feature type="domain" description="Cytochrome b561 bacterial/Ni-hydrogenase" evidence="14">
    <location>
        <begin position="2"/>
        <end position="101"/>
    </location>
</feature>
<evidence type="ECO:0000259" key="14">
    <source>
        <dbReference type="Pfam" id="PF01292"/>
    </source>
</evidence>
<evidence type="ECO:0000256" key="8">
    <source>
        <dbReference type="ARBA" id="ARBA00022982"/>
    </source>
</evidence>
<keyword evidence="5" id="KW-0349">Heme</keyword>
<proteinExistence type="inferred from homology"/>
<protein>
    <submittedName>
        <fullName evidence="15">Cytochrome b561</fullName>
    </submittedName>
</protein>